<gene>
    <name evidence="2" type="ORF">NBRC116585_05500</name>
</gene>
<dbReference type="RefSeq" id="WP_353293361.1">
    <property type="nucleotide sequence ID" value="NZ_BAABWH010000001.1"/>
</dbReference>
<keyword evidence="3" id="KW-1185">Reference proteome</keyword>
<accession>A0ABP9ZWB3</accession>
<evidence type="ECO:0008006" key="4">
    <source>
        <dbReference type="Google" id="ProtNLM"/>
    </source>
</evidence>
<proteinExistence type="predicted"/>
<organism evidence="2 3">
    <name type="scientific">Thalassolituus maritimus</name>
    <dbReference type="NCBI Taxonomy" id="484498"/>
    <lineage>
        <taxon>Bacteria</taxon>
        <taxon>Pseudomonadati</taxon>
        <taxon>Pseudomonadota</taxon>
        <taxon>Gammaproteobacteria</taxon>
        <taxon>Oceanospirillales</taxon>
        <taxon>Oceanospirillaceae</taxon>
        <taxon>Thalassolituus</taxon>
    </lineage>
</organism>
<keyword evidence="1" id="KW-0812">Transmembrane</keyword>
<evidence type="ECO:0000313" key="2">
    <source>
        <dbReference type="EMBL" id="GAA6144433.1"/>
    </source>
</evidence>
<feature type="transmembrane region" description="Helical" evidence="1">
    <location>
        <begin position="21"/>
        <end position="39"/>
    </location>
</feature>
<protein>
    <recommendedName>
        <fullName evidence="4">MSHA biogenesis protein MshP</fullName>
    </recommendedName>
</protein>
<evidence type="ECO:0000256" key="1">
    <source>
        <dbReference type="SAM" id="Phobius"/>
    </source>
</evidence>
<dbReference type="EMBL" id="BAABWH010000001">
    <property type="protein sequence ID" value="GAA6144433.1"/>
    <property type="molecule type" value="Genomic_DNA"/>
</dbReference>
<reference evidence="2 3" key="1">
    <citation type="submission" date="2024-04" db="EMBL/GenBank/DDBJ databases">
        <title>Draft genome sequence of Thalassolituus maritimus NBRC 116585.</title>
        <authorList>
            <person name="Miyakawa T."/>
            <person name="Kusuya Y."/>
            <person name="Miura T."/>
        </authorList>
    </citation>
    <scope>NUCLEOTIDE SEQUENCE [LARGE SCALE GENOMIC DNA]</scope>
    <source>
        <strain evidence="2 3">5NW40-0001</strain>
    </source>
</reference>
<evidence type="ECO:0000313" key="3">
    <source>
        <dbReference type="Proteomes" id="UP001481413"/>
    </source>
</evidence>
<sequence length="141" mass="14815">MFRDSDRVRVRSSQAGFGLPMALFVITVLAVIVAAMGSMQQTNAQSGALHIQGQRAFYAAESGAEAALNVLMPPDGSAGRSCALAPFFETDFDVAGLRGCEASVSCSQMNINGEDLFTLNSIGSCGTGMDQATRTLEVRAR</sequence>
<dbReference type="Proteomes" id="UP001481413">
    <property type="component" value="Unassembled WGS sequence"/>
</dbReference>
<keyword evidence="1" id="KW-0472">Membrane</keyword>
<name>A0ABP9ZWB3_9GAMM</name>
<comment type="caution">
    <text evidence="2">The sequence shown here is derived from an EMBL/GenBank/DDBJ whole genome shotgun (WGS) entry which is preliminary data.</text>
</comment>
<keyword evidence="1" id="KW-1133">Transmembrane helix</keyword>